<organism evidence="5 6">
    <name type="scientific">Agrococcus jejuensis</name>
    <dbReference type="NCBI Taxonomy" id="399736"/>
    <lineage>
        <taxon>Bacteria</taxon>
        <taxon>Bacillati</taxon>
        <taxon>Actinomycetota</taxon>
        <taxon>Actinomycetes</taxon>
        <taxon>Micrococcales</taxon>
        <taxon>Microbacteriaceae</taxon>
        <taxon>Agrococcus</taxon>
    </lineage>
</organism>
<dbReference type="Pfam" id="PF05901">
    <property type="entry name" value="Excalibur"/>
    <property type="match status" value="1"/>
</dbReference>
<dbReference type="EMBL" id="LT629695">
    <property type="protein sequence ID" value="SDH44823.1"/>
    <property type="molecule type" value="Genomic_DNA"/>
</dbReference>
<keyword evidence="1" id="KW-0175">Coiled coil</keyword>
<accession>A0A1G8CHY3</accession>
<evidence type="ECO:0000313" key="6">
    <source>
        <dbReference type="Proteomes" id="UP000198822"/>
    </source>
</evidence>
<keyword evidence="3" id="KW-0812">Transmembrane</keyword>
<sequence length="272" mass="28028">MDERENGRVPNPARALQGWAQQQAQSLPRPPWMQQAQPPQPTFVPPPFVAATAPIPSPAYPAPADSVPNPMGAQQDGDGQRKRRWPRVVLICAGALTLFALGSCAGGLGQHQEVVGLEEELTTTSTQLAGAEAERDELQLLVGEQEDAIEAAESATDELASTLETTEADLATSQTDLATAQADLSSAQSTISERDATIAALQAELATAQAAAAPAIAPVAATPSQPQAAAPAASAYYANCTAARQAGAAPVYAGQPGYGRHLDRDGDGVGCE</sequence>
<gene>
    <name evidence="5" type="ORF">SAMN04489720_1291</name>
</gene>
<dbReference type="RefSeq" id="WP_231945187.1">
    <property type="nucleotide sequence ID" value="NZ_LT629695.1"/>
</dbReference>
<keyword evidence="6" id="KW-1185">Reference proteome</keyword>
<dbReference type="Gene3D" id="1.10.287.1490">
    <property type="match status" value="1"/>
</dbReference>
<feature type="transmembrane region" description="Helical" evidence="3">
    <location>
        <begin position="88"/>
        <end position="108"/>
    </location>
</feature>
<feature type="coiled-coil region" evidence="1">
    <location>
        <begin position="114"/>
        <end position="169"/>
    </location>
</feature>
<evidence type="ECO:0000256" key="2">
    <source>
        <dbReference type="SAM" id="MobiDB-lite"/>
    </source>
</evidence>
<proteinExistence type="predicted"/>
<name>A0A1G8CHY3_9MICO</name>
<evidence type="ECO:0000259" key="4">
    <source>
        <dbReference type="SMART" id="SM00894"/>
    </source>
</evidence>
<feature type="domain" description="Excalibur calcium-binding" evidence="4">
    <location>
        <begin position="236"/>
        <end position="272"/>
    </location>
</feature>
<feature type="compositionally biased region" description="Pro residues" evidence="2">
    <location>
        <begin position="38"/>
        <end position="48"/>
    </location>
</feature>
<dbReference type="STRING" id="399736.SAMN04489720_1291"/>
<feature type="region of interest" description="Disordered" evidence="2">
    <location>
        <begin position="1"/>
        <end position="82"/>
    </location>
</feature>
<evidence type="ECO:0000256" key="3">
    <source>
        <dbReference type="SAM" id="Phobius"/>
    </source>
</evidence>
<reference evidence="6" key="1">
    <citation type="submission" date="2016-10" db="EMBL/GenBank/DDBJ databases">
        <authorList>
            <person name="Varghese N."/>
            <person name="Submissions S."/>
        </authorList>
    </citation>
    <scope>NUCLEOTIDE SEQUENCE [LARGE SCALE GENOMIC DNA]</scope>
    <source>
        <strain evidence="6">DSM 22002</strain>
    </source>
</reference>
<keyword evidence="3" id="KW-1133">Transmembrane helix</keyword>
<evidence type="ECO:0000313" key="5">
    <source>
        <dbReference type="EMBL" id="SDH44823.1"/>
    </source>
</evidence>
<keyword evidence="3" id="KW-0472">Membrane</keyword>
<dbReference type="AlphaFoldDB" id="A0A1G8CHY3"/>
<evidence type="ECO:0000256" key="1">
    <source>
        <dbReference type="SAM" id="Coils"/>
    </source>
</evidence>
<dbReference type="SMART" id="SM00894">
    <property type="entry name" value="Excalibur"/>
    <property type="match status" value="1"/>
</dbReference>
<dbReference type="Proteomes" id="UP000198822">
    <property type="component" value="Chromosome I"/>
</dbReference>
<dbReference type="InterPro" id="IPR008613">
    <property type="entry name" value="Excalibur_Ca-bd_domain"/>
</dbReference>
<protein>
    <submittedName>
        <fullName evidence="5">Excalibur calcium-binding domain-containing protein</fullName>
    </submittedName>
</protein>